<dbReference type="Proteomes" id="UP000236584">
    <property type="component" value="Plasmid unnamed5"/>
</dbReference>
<evidence type="ECO:0000313" key="2">
    <source>
        <dbReference type="EMBL" id="AUV84718.1"/>
    </source>
</evidence>
<dbReference type="EMBL" id="CP026314">
    <property type="protein sequence ID" value="AUV84718.1"/>
    <property type="molecule type" value="Genomic_DNA"/>
</dbReference>
<dbReference type="GeneID" id="35595352"/>
<organism evidence="2 3">
    <name type="scientific">Salinigranum rubrum</name>
    <dbReference type="NCBI Taxonomy" id="755307"/>
    <lineage>
        <taxon>Archaea</taxon>
        <taxon>Methanobacteriati</taxon>
        <taxon>Methanobacteriota</taxon>
        <taxon>Stenosarchaea group</taxon>
        <taxon>Halobacteria</taxon>
        <taxon>Halobacteriales</taxon>
        <taxon>Haloferacaceae</taxon>
        <taxon>Salinigranum</taxon>
    </lineage>
</organism>
<protein>
    <submittedName>
        <fullName evidence="2">Uncharacterized protein</fullName>
    </submittedName>
</protein>
<proteinExistence type="predicted"/>
<dbReference type="AlphaFoldDB" id="A0A2I8VS17"/>
<feature type="compositionally biased region" description="Polar residues" evidence="1">
    <location>
        <begin position="597"/>
        <end position="612"/>
    </location>
</feature>
<sequence>MTGRPGRSSVSEEDVDEMVEAVRTLYARGETADLGGVPTRAVADEVEWSPKCVTHHLSADERVGSKIGVDNSYGSLTTWVPVETPEKESETDERLVADGGTWLCDECGEDYNDYVRAGNGLCVWCDAGTTPTLADGGFLGETLSVTVPDEWTERLGEDRIEANAGGQGQATDHGGFGGSFSTRHDGGQVDIGIGLARDAVGLDVRYMGDGWEVSGLAQLSPDQARAVARELVRTALVVEEWQTKEDTEVLLADGGEDLAAVDVEIVKPASTTTIRYVDRARAETLITSPDEVLSATANAVDRFAMPIDADQEVVATLHIDPSGSVNHVFFTQRYIENHPQWAHEANIENVLTIQETSPRADGGQKTRETLDEEHDCGTELVRVLPSDPDSTHAHPVVGCPDCEEIVREEEVVTDGGREEKYCRTCGWVTPVRGAHPEYGPTDVCPNCGPFGAGLFESREALVEYDHESARNLKQFDLVTDGGVTAADCPNCYTDDDSETGCPHLLAGDDCPNCGRELEKPRCGKVECPVCRFVVNGQHIYQELYDFELTFRQASRLLSLFGYDRRRRPGTRATSFDGSVTTKTSLAKTSTTYSRTFGASVSTTTSPNSSRTAAWTPARGRGSRRRSSSHPTPTTKTLTAVCGA</sequence>
<evidence type="ECO:0000313" key="3">
    <source>
        <dbReference type="Proteomes" id="UP000236584"/>
    </source>
</evidence>
<geneLocation type="plasmid" evidence="2 3">
    <name>unnamed5</name>
</geneLocation>
<dbReference type="KEGG" id="srub:C2R22_24630"/>
<dbReference type="OrthoDB" id="192818at2157"/>
<dbReference type="RefSeq" id="WP_103428396.1">
    <property type="nucleotide sequence ID" value="NZ_CP026314.1"/>
</dbReference>
<evidence type="ECO:0000256" key="1">
    <source>
        <dbReference type="SAM" id="MobiDB-lite"/>
    </source>
</evidence>
<keyword evidence="3" id="KW-1185">Reference proteome</keyword>
<keyword evidence="2" id="KW-0614">Plasmid</keyword>
<accession>A0A2I8VS17</accession>
<feature type="region of interest" description="Disordered" evidence="1">
    <location>
        <begin position="597"/>
        <end position="643"/>
    </location>
</feature>
<name>A0A2I8VS17_9EURY</name>
<reference evidence="2 3" key="1">
    <citation type="submission" date="2018-01" db="EMBL/GenBank/DDBJ databases">
        <title>Complete genome sequence of Salinigranum rubrum GX10T, an extremely halophilic archaeon isolated from a marine solar saltern.</title>
        <authorList>
            <person name="Han S."/>
        </authorList>
    </citation>
    <scope>NUCLEOTIDE SEQUENCE [LARGE SCALE GENOMIC DNA]</scope>
    <source>
        <strain evidence="2 3">GX10</strain>
        <plasmid evidence="3">Plasmid unnamed5</plasmid>
    </source>
</reference>
<gene>
    <name evidence="2" type="ORF">C2R22_24630</name>
</gene>